<sequence>MDPISSLSRPYLYIWVEGARGTEPVEVAFVNPGAEPVTGDWHPAAWDADSVTAKGADARILIGPGGEVVLADGTYDAWVRVTGPVERPVLWAGQVPIT</sequence>
<dbReference type="RefSeq" id="WP_093175612.1">
    <property type="nucleotide sequence ID" value="NZ_FNCN01000049.1"/>
</dbReference>
<gene>
    <name evidence="1" type="ORF">SAMN05421505_14917</name>
</gene>
<evidence type="ECO:0000313" key="1">
    <source>
        <dbReference type="EMBL" id="SDI40717.1"/>
    </source>
</evidence>
<keyword evidence="2" id="KW-1185">Reference proteome</keyword>
<organism evidence="1 2">
    <name type="scientific">Sinosporangium album</name>
    <dbReference type="NCBI Taxonomy" id="504805"/>
    <lineage>
        <taxon>Bacteria</taxon>
        <taxon>Bacillati</taxon>
        <taxon>Actinomycetota</taxon>
        <taxon>Actinomycetes</taxon>
        <taxon>Streptosporangiales</taxon>
        <taxon>Streptosporangiaceae</taxon>
        <taxon>Sinosporangium</taxon>
    </lineage>
</organism>
<protein>
    <submittedName>
        <fullName evidence="1">Uncharacterized protein</fullName>
    </submittedName>
</protein>
<dbReference type="AlphaFoldDB" id="A0A1G8KBE5"/>
<evidence type="ECO:0000313" key="2">
    <source>
        <dbReference type="Proteomes" id="UP000198923"/>
    </source>
</evidence>
<dbReference type="EMBL" id="FNCN01000049">
    <property type="protein sequence ID" value="SDI40717.1"/>
    <property type="molecule type" value="Genomic_DNA"/>
</dbReference>
<name>A0A1G8KBE5_9ACTN</name>
<dbReference type="OrthoDB" id="3542877at2"/>
<dbReference type="STRING" id="504805.SAMN05421505_14917"/>
<dbReference type="Proteomes" id="UP000198923">
    <property type="component" value="Unassembled WGS sequence"/>
</dbReference>
<reference evidence="1 2" key="1">
    <citation type="submission" date="2016-10" db="EMBL/GenBank/DDBJ databases">
        <authorList>
            <person name="de Groot N.N."/>
        </authorList>
    </citation>
    <scope>NUCLEOTIDE SEQUENCE [LARGE SCALE GENOMIC DNA]</scope>
    <source>
        <strain evidence="1 2">CPCC 201354</strain>
    </source>
</reference>
<proteinExistence type="predicted"/>
<accession>A0A1G8KBE5</accession>